<evidence type="ECO:0000313" key="3">
    <source>
        <dbReference type="Proteomes" id="UP001189429"/>
    </source>
</evidence>
<protein>
    <submittedName>
        <fullName evidence="2">Uncharacterized protein</fullName>
    </submittedName>
</protein>
<gene>
    <name evidence="2" type="ORF">PCOR1329_LOCUS53637</name>
</gene>
<feature type="region of interest" description="Disordered" evidence="1">
    <location>
        <begin position="39"/>
        <end position="58"/>
    </location>
</feature>
<sequence>MFSACARPIQPVALRSGGLYAPGHVATYVAVQLGPEIEGPPRRQRISTSPSSRAAAGGRVAPMLSPIQPIFEGARAWVFICLQLAASMQKVSRVLDFNLVTYQACRSGAGTDVAAGQRALAGLKRRGGWGAALT</sequence>
<dbReference type="Proteomes" id="UP001189429">
    <property type="component" value="Unassembled WGS sequence"/>
</dbReference>
<comment type="caution">
    <text evidence="2">The sequence shown here is derived from an EMBL/GenBank/DDBJ whole genome shotgun (WGS) entry which is preliminary data.</text>
</comment>
<dbReference type="EMBL" id="CAUYUJ010016538">
    <property type="protein sequence ID" value="CAK0866459.1"/>
    <property type="molecule type" value="Genomic_DNA"/>
</dbReference>
<keyword evidence="3" id="KW-1185">Reference proteome</keyword>
<reference evidence="2" key="1">
    <citation type="submission" date="2023-10" db="EMBL/GenBank/DDBJ databases">
        <authorList>
            <person name="Chen Y."/>
            <person name="Shah S."/>
            <person name="Dougan E. K."/>
            <person name="Thang M."/>
            <person name="Chan C."/>
        </authorList>
    </citation>
    <scope>NUCLEOTIDE SEQUENCE [LARGE SCALE GENOMIC DNA]</scope>
</reference>
<evidence type="ECO:0000313" key="2">
    <source>
        <dbReference type="EMBL" id="CAK0866459.1"/>
    </source>
</evidence>
<organism evidence="2 3">
    <name type="scientific">Prorocentrum cordatum</name>
    <dbReference type="NCBI Taxonomy" id="2364126"/>
    <lineage>
        <taxon>Eukaryota</taxon>
        <taxon>Sar</taxon>
        <taxon>Alveolata</taxon>
        <taxon>Dinophyceae</taxon>
        <taxon>Prorocentrales</taxon>
        <taxon>Prorocentraceae</taxon>
        <taxon>Prorocentrum</taxon>
    </lineage>
</organism>
<proteinExistence type="predicted"/>
<evidence type="ECO:0000256" key="1">
    <source>
        <dbReference type="SAM" id="MobiDB-lite"/>
    </source>
</evidence>
<accession>A0ABN9V128</accession>
<name>A0ABN9V128_9DINO</name>